<dbReference type="InterPro" id="IPR003018">
    <property type="entry name" value="GAF"/>
</dbReference>
<dbReference type="GO" id="GO:0005524">
    <property type="term" value="F:ATP binding"/>
    <property type="evidence" value="ECO:0007669"/>
    <property type="project" value="UniProtKB-KW"/>
</dbReference>
<dbReference type="Gene3D" id="1.10.8.60">
    <property type="match status" value="1"/>
</dbReference>
<evidence type="ECO:0000259" key="8">
    <source>
        <dbReference type="PROSITE" id="PS50045"/>
    </source>
</evidence>
<dbReference type="GO" id="GO:0043565">
    <property type="term" value="F:sequence-specific DNA binding"/>
    <property type="evidence" value="ECO:0007669"/>
    <property type="project" value="InterPro"/>
</dbReference>
<dbReference type="Pfam" id="PF00158">
    <property type="entry name" value="Sigma54_activat"/>
    <property type="match status" value="1"/>
</dbReference>
<dbReference type="Gene3D" id="3.30.450.40">
    <property type="match status" value="1"/>
</dbReference>
<evidence type="ECO:0000256" key="6">
    <source>
        <dbReference type="ARBA" id="ARBA00023159"/>
    </source>
</evidence>
<evidence type="ECO:0000256" key="2">
    <source>
        <dbReference type="ARBA" id="ARBA00022840"/>
    </source>
</evidence>
<dbReference type="Pfam" id="PF01590">
    <property type="entry name" value="GAF"/>
    <property type="match status" value="1"/>
</dbReference>
<evidence type="ECO:0000256" key="5">
    <source>
        <dbReference type="ARBA" id="ARBA00023125"/>
    </source>
</evidence>
<dbReference type="Gene3D" id="1.10.10.60">
    <property type="entry name" value="Homeodomain-like"/>
    <property type="match status" value="1"/>
</dbReference>
<dbReference type="SUPFAM" id="SSF46689">
    <property type="entry name" value="Homeodomain-like"/>
    <property type="match status" value="1"/>
</dbReference>
<comment type="caution">
    <text evidence="9">The sequence shown here is derived from an EMBL/GenBank/DDBJ whole genome shotgun (WGS) entry which is preliminary data.</text>
</comment>
<sequence length="647" mass="70384">MPGPQPDPQGLRPFNIQHGSAGRDTMCAWERFLTEDPQGTDPVRNVVVSSWLRSRELGINPRGRSAPLAARGDAMDHLRDRHADLLGAAADVFAMSAPLLGGSRSLMLLTNPDGIVLDAIGDNQTLDAGQSIHLMQGGDWREDTVGTNGIGTALATRRPAQVHASEHFCEGIKAWTCAAAPIFELGTGQVLGILDISGPTTTYQRNNLSLAVSIARQIEMVLNERASRERMRLLEVCLERLSARDVAGLVAIDRDGRLVHNSGRLSNLVPLGHRLPGLDRHAAVEDWALALPAPLSADWFDVIRVDGRAIGAVLVIPEQPSPRSAPVDLAEAGFGAIIGRSPALAQALTRVRQLRGKRVPILIEGETGTGKELFARALHGEVRDSHPFVVFNCGAVVKDLLASELFGYIRGAFTGATAAGAIGRFEQAHGGTLCLDEIGEMPLDLQSILLRVLEDGIIYRLGSGQPHVVDVRLVAMTNRNLLEEVAAGRFRRDLYHRLSVTRIQPPPLRDRTGDVDLLIAHFNRLLAARHGVSERMFEQQAMRLLRDYDWPGNVRELRNLVESLLLMSETASVTEEELVRLLEPAAIHSDGLGAAQHGSASLEDAERVAIIQATGQCHGNLAEAARALRISRSTLYRKMDRYGLSHR</sequence>
<evidence type="ECO:0000256" key="1">
    <source>
        <dbReference type="ARBA" id="ARBA00022741"/>
    </source>
</evidence>
<evidence type="ECO:0000256" key="4">
    <source>
        <dbReference type="ARBA" id="ARBA00023015"/>
    </source>
</evidence>
<evidence type="ECO:0000256" key="7">
    <source>
        <dbReference type="ARBA" id="ARBA00023163"/>
    </source>
</evidence>
<dbReference type="Proteomes" id="UP000721844">
    <property type="component" value="Unassembled WGS sequence"/>
</dbReference>
<feature type="domain" description="Sigma-54 factor interaction" evidence="8">
    <location>
        <begin position="337"/>
        <end position="566"/>
    </location>
</feature>
<dbReference type="GO" id="GO:0000160">
    <property type="term" value="P:phosphorelay signal transduction system"/>
    <property type="evidence" value="ECO:0007669"/>
    <property type="project" value="UniProtKB-KW"/>
</dbReference>
<dbReference type="InterPro" id="IPR025944">
    <property type="entry name" value="Sigma_54_int_dom_CS"/>
</dbReference>
<keyword evidence="1" id="KW-0547">Nucleotide-binding</keyword>
<keyword evidence="6" id="KW-0010">Activator</keyword>
<keyword evidence="4" id="KW-0805">Transcription regulation</keyword>
<dbReference type="InterPro" id="IPR027417">
    <property type="entry name" value="P-loop_NTPase"/>
</dbReference>
<dbReference type="PROSITE" id="PS00688">
    <property type="entry name" value="SIGMA54_INTERACT_3"/>
    <property type="match status" value="1"/>
</dbReference>
<dbReference type="Gene3D" id="3.40.50.300">
    <property type="entry name" value="P-loop containing nucleotide triphosphate hydrolases"/>
    <property type="match status" value="1"/>
</dbReference>
<name>A0A963Z6R0_9PROT</name>
<proteinExistence type="predicted"/>
<dbReference type="Pfam" id="PF25601">
    <property type="entry name" value="AAA_lid_14"/>
    <property type="match status" value="1"/>
</dbReference>
<dbReference type="PROSITE" id="PS00675">
    <property type="entry name" value="SIGMA54_INTERACT_1"/>
    <property type="match status" value="1"/>
</dbReference>
<keyword evidence="10" id="KW-1185">Reference proteome</keyword>
<evidence type="ECO:0000313" key="10">
    <source>
        <dbReference type="Proteomes" id="UP000721844"/>
    </source>
</evidence>
<dbReference type="PRINTS" id="PR01590">
    <property type="entry name" value="HTHFIS"/>
</dbReference>
<dbReference type="AlphaFoldDB" id="A0A963Z6R0"/>
<dbReference type="PANTHER" id="PTHR32071:SF81">
    <property type="entry name" value="PROPIONATE CATABOLISM OPERON REGULATORY PROTEIN"/>
    <property type="match status" value="1"/>
</dbReference>
<evidence type="ECO:0000313" key="9">
    <source>
        <dbReference type="EMBL" id="MCB8883554.1"/>
    </source>
</evidence>
<dbReference type="RefSeq" id="WP_227310211.1">
    <property type="nucleotide sequence ID" value="NZ_JAESVA010000014.1"/>
</dbReference>
<dbReference type="SMART" id="SM00382">
    <property type="entry name" value="AAA"/>
    <property type="match status" value="1"/>
</dbReference>
<dbReference type="SUPFAM" id="SSF52540">
    <property type="entry name" value="P-loop containing nucleoside triphosphate hydrolases"/>
    <property type="match status" value="1"/>
</dbReference>
<dbReference type="InterPro" id="IPR002078">
    <property type="entry name" value="Sigma_54_int"/>
</dbReference>
<accession>A0A963Z6R0</accession>
<reference evidence="9 10" key="1">
    <citation type="journal article" date="2021" name="Microorganisms">
        <title>Acidisoma silvae sp. nov. and Acidisomacellulosilytica sp. nov., Two Acidophilic Bacteria Isolated from Decaying Wood, Hydrolyzing Cellulose and Producing Poly-3-hydroxybutyrate.</title>
        <authorList>
            <person name="Mieszkin S."/>
            <person name="Pouder E."/>
            <person name="Uroz S."/>
            <person name="Simon-Colin C."/>
            <person name="Alain K."/>
        </authorList>
    </citation>
    <scope>NUCLEOTIDE SEQUENCE [LARGE SCALE GENOMIC DNA]</scope>
    <source>
        <strain evidence="9 10">HW T5.17</strain>
    </source>
</reference>
<dbReference type="EMBL" id="JAESVA010000014">
    <property type="protein sequence ID" value="MCB8883554.1"/>
    <property type="molecule type" value="Genomic_DNA"/>
</dbReference>
<dbReference type="FunFam" id="3.40.50.300:FF:000006">
    <property type="entry name" value="DNA-binding transcriptional regulator NtrC"/>
    <property type="match status" value="1"/>
</dbReference>
<protein>
    <submittedName>
        <fullName evidence="9">Sigma-54-dependent Fis family transcriptional regulator</fullName>
    </submittedName>
</protein>
<dbReference type="Pfam" id="PF02954">
    <property type="entry name" value="HTH_8"/>
    <property type="match status" value="1"/>
</dbReference>
<dbReference type="PROSITE" id="PS50045">
    <property type="entry name" value="SIGMA54_INTERACT_4"/>
    <property type="match status" value="1"/>
</dbReference>
<dbReference type="InterPro" id="IPR003593">
    <property type="entry name" value="AAA+_ATPase"/>
</dbReference>
<dbReference type="InterPro" id="IPR029016">
    <property type="entry name" value="GAF-like_dom_sf"/>
</dbReference>
<keyword evidence="5" id="KW-0238">DNA-binding</keyword>
<keyword evidence="7" id="KW-0804">Transcription</keyword>
<dbReference type="InterPro" id="IPR058031">
    <property type="entry name" value="AAA_lid_NorR"/>
</dbReference>
<dbReference type="InterPro" id="IPR002197">
    <property type="entry name" value="HTH_Fis"/>
</dbReference>
<keyword evidence="2" id="KW-0067">ATP-binding</keyword>
<organism evidence="9 10">
    <name type="scientific">Acidisoma cellulosilyticum</name>
    <dbReference type="NCBI Taxonomy" id="2802395"/>
    <lineage>
        <taxon>Bacteria</taxon>
        <taxon>Pseudomonadati</taxon>
        <taxon>Pseudomonadota</taxon>
        <taxon>Alphaproteobacteria</taxon>
        <taxon>Acetobacterales</taxon>
        <taxon>Acidocellaceae</taxon>
        <taxon>Acidisoma</taxon>
    </lineage>
</organism>
<dbReference type="GO" id="GO:0006355">
    <property type="term" value="P:regulation of DNA-templated transcription"/>
    <property type="evidence" value="ECO:0007669"/>
    <property type="project" value="InterPro"/>
</dbReference>
<gene>
    <name evidence="9" type="ORF">ACELLULO517_25120</name>
</gene>
<dbReference type="InterPro" id="IPR009057">
    <property type="entry name" value="Homeodomain-like_sf"/>
</dbReference>
<keyword evidence="3" id="KW-0902">Two-component regulatory system</keyword>
<dbReference type="CDD" id="cd00009">
    <property type="entry name" value="AAA"/>
    <property type="match status" value="1"/>
</dbReference>
<evidence type="ECO:0000256" key="3">
    <source>
        <dbReference type="ARBA" id="ARBA00023012"/>
    </source>
</evidence>
<dbReference type="PANTHER" id="PTHR32071">
    <property type="entry name" value="TRANSCRIPTIONAL REGULATORY PROTEIN"/>
    <property type="match status" value="1"/>
</dbReference>
<dbReference type="InterPro" id="IPR025662">
    <property type="entry name" value="Sigma_54_int_dom_ATP-bd_1"/>
</dbReference>